<dbReference type="RefSeq" id="WP_251338869.1">
    <property type="nucleotide sequence ID" value="NZ_JAMATW010000004.1"/>
</dbReference>
<proteinExistence type="predicted"/>
<name>A0AAW6SPD7_9BACI</name>
<organism evidence="3 4">
    <name type="scientific">Heyndrickxia oleronia</name>
    <dbReference type="NCBI Taxonomy" id="38875"/>
    <lineage>
        <taxon>Bacteria</taxon>
        <taxon>Bacillati</taxon>
        <taxon>Bacillota</taxon>
        <taxon>Bacilli</taxon>
        <taxon>Bacillales</taxon>
        <taxon>Bacillaceae</taxon>
        <taxon>Heyndrickxia</taxon>
    </lineage>
</organism>
<evidence type="ECO:0008006" key="5">
    <source>
        <dbReference type="Google" id="ProtNLM"/>
    </source>
</evidence>
<feature type="compositionally biased region" description="Basic and acidic residues" evidence="1">
    <location>
        <begin position="23"/>
        <end position="52"/>
    </location>
</feature>
<protein>
    <recommendedName>
        <fullName evidence="5">Lipoprotein</fullName>
    </recommendedName>
</protein>
<reference evidence="3" key="1">
    <citation type="submission" date="2023-03" db="EMBL/GenBank/DDBJ databases">
        <title>Bacterial isolates from washroom surfaces on a university campus.</title>
        <authorList>
            <person name="Holman D.B."/>
            <person name="Gzyl K.E."/>
            <person name="Taheri A.E."/>
        </authorList>
    </citation>
    <scope>NUCLEOTIDE SEQUENCE</scope>
    <source>
        <strain evidence="3">RD03</strain>
    </source>
</reference>
<dbReference type="EMBL" id="JAROYP010000003">
    <property type="protein sequence ID" value="MDH5160691.1"/>
    <property type="molecule type" value="Genomic_DNA"/>
</dbReference>
<evidence type="ECO:0000313" key="3">
    <source>
        <dbReference type="EMBL" id="MDH5160691.1"/>
    </source>
</evidence>
<gene>
    <name evidence="3" type="ORF">P5X88_07055</name>
</gene>
<evidence type="ECO:0000256" key="2">
    <source>
        <dbReference type="SAM" id="SignalP"/>
    </source>
</evidence>
<evidence type="ECO:0000256" key="1">
    <source>
        <dbReference type="SAM" id="MobiDB-lite"/>
    </source>
</evidence>
<feature type="chain" id="PRO_5043644626" description="Lipoprotein" evidence="2">
    <location>
        <begin position="21"/>
        <end position="208"/>
    </location>
</feature>
<dbReference type="Proteomes" id="UP001159179">
    <property type="component" value="Unassembled WGS sequence"/>
</dbReference>
<comment type="caution">
    <text evidence="3">The sequence shown here is derived from an EMBL/GenBank/DDBJ whole genome shotgun (WGS) entry which is preliminary data.</text>
</comment>
<sequence length="208" mass="23677">MRIKMIVLICLLSFGLIACSTEKSPKDNSDSSDHTHKQDQQDLKQYSHDPDKASDQDFDLVGRLIEESDDQINININGKEVLIPKSKSFTVKGSHNNLKNQLVKVEIGNHNQQAEEMELTALAKADRDGVYEKNVDETKIIGNYISETDKDLTIQVKNGVKTYLKSPYYKIEGKLPSKQIKGKIVRLELEKNNKVKSLKYKQEDQNVK</sequence>
<dbReference type="PROSITE" id="PS51257">
    <property type="entry name" value="PROKAR_LIPOPROTEIN"/>
    <property type="match status" value="1"/>
</dbReference>
<accession>A0AAW6SPD7</accession>
<feature type="signal peptide" evidence="2">
    <location>
        <begin position="1"/>
        <end position="20"/>
    </location>
</feature>
<keyword evidence="2" id="KW-0732">Signal</keyword>
<evidence type="ECO:0000313" key="4">
    <source>
        <dbReference type="Proteomes" id="UP001159179"/>
    </source>
</evidence>
<dbReference type="AlphaFoldDB" id="A0AAW6SPD7"/>
<feature type="region of interest" description="Disordered" evidence="1">
    <location>
        <begin position="22"/>
        <end position="52"/>
    </location>
</feature>